<dbReference type="Gene3D" id="3.30.530.20">
    <property type="match status" value="1"/>
</dbReference>
<dbReference type="InterPro" id="IPR005031">
    <property type="entry name" value="COQ10_START"/>
</dbReference>
<comment type="similarity">
    <text evidence="1">Belongs to the COQ10 family.</text>
</comment>
<gene>
    <name evidence="5" type="ORF">PICST_22565</name>
</gene>
<evidence type="ECO:0000313" key="6">
    <source>
        <dbReference type="Proteomes" id="UP000002258"/>
    </source>
</evidence>
<comment type="subunit">
    <text evidence="2">Interacts with coenzyme Q.</text>
</comment>
<dbReference type="GO" id="GO:0005743">
    <property type="term" value="C:mitochondrial inner membrane"/>
    <property type="evidence" value="ECO:0007669"/>
    <property type="project" value="EnsemblFungi"/>
</dbReference>
<dbReference type="PANTHER" id="PTHR12901">
    <property type="entry name" value="SPERM PROTEIN HOMOLOG"/>
    <property type="match status" value="1"/>
</dbReference>
<dbReference type="CDD" id="cd07813">
    <property type="entry name" value="COQ10p_like"/>
    <property type="match status" value="1"/>
</dbReference>
<dbReference type="STRING" id="322104.A3LVC0"/>
<organism evidence="5 6">
    <name type="scientific">Scheffersomyces stipitis (strain ATCC 58785 / CBS 6054 / NBRC 10063 / NRRL Y-11545)</name>
    <name type="common">Yeast</name>
    <name type="synonym">Pichia stipitis</name>
    <dbReference type="NCBI Taxonomy" id="322104"/>
    <lineage>
        <taxon>Eukaryota</taxon>
        <taxon>Fungi</taxon>
        <taxon>Dikarya</taxon>
        <taxon>Ascomycota</taxon>
        <taxon>Saccharomycotina</taxon>
        <taxon>Pichiomycetes</taxon>
        <taxon>Debaryomycetaceae</taxon>
        <taxon>Scheffersomyces</taxon>
    </lineage>
</organism>
<dbReference type="GeneID" id="4839715"/>
<dbReference type="GO" id="GO:0045333">
    <property type="term" value="P:cellular respiration"/>
    <property type="evidence" value="ECO:0007669"/>
    <property type="project" value="InterPro"/>
</dbReference>
<accession>A3LVC0</accession>
<protein>
    <recommendedName>
        <fullName evidence="4">Coenzyme Q-binding protein COQ10 START domain-containing protein</fullName>
    </recommendedName>
</protein>
<dbReference type="InterPro" id="IPR044996">
    <property type="entry name" value="COQ10-like"/>
</dbReference>
<dbReference type="OMA" id="IDGPFKY"/>
<evidence type="ECO:0000259" key="4">
    <source>
        <dbReference type="Pfam" id="PF03364"/>
    </source>
</evidence>
<dbReference type="Proteomes" id="UP000002258">
    <property type="component" value="Chromosome 5"/>
</dbReference>
<dbReference type="PANTHER" id="PTHR12901:SF10">
    <property type="entry name" value="COENZYME Q-BINDING PROTEIN COQ10, MITOCHONDRIAL"/>
    <property type="match status" value="1"/>
</dbReference>
<proteinExistence type="inferred from homology"/>
<feature type="domain" description="Coenzyme Q-binding protein COQ10 START" evidence="4">
    <location>
        <begin position="25"/>
        <end position="159"/>
    </location>
</feature>
<name>A3LVC0_PICST</name>
<dbReference type="eggNOG" id="KOG3177">
    <property type="taxonomic scope" value="Eukaryota"/>
</dbReference>
<dbReference type="EMBL" id="CP000499">
    <property type="protein sequence ID" value="ABN66754.2"/>
    <property type="molecule type" value="Genomic_DNA"/>
</dbReference>
<dbReference type="OrthoDB" id="292693at2759"/>
<feature type="non-terminal residue" evidence="5">
    <location>
        <position position="1"/>
    </location>
</feature>
<dbReference type="AlphaFoldDB" id="A3LVC0"/>
<dbReference type="KEGG" id="pic:PICST_22565"/>
<dbReference type="GO" id="GO:0048039">
    <property type="term" value="F:ubiquinone binding"/>
    <property type="evidence" value="ECO:0007669"/>
    <property type="project" value="EnsemblFungi"/>
</dbReference>
<evidence type="ECO:0000256" key="1">
    <source>
        <dbReference type="ARBA" id="ARBA00006885"/>
    </source>
</evidence>
<dbReference type="Pfam" id="PF03364">
    <property type="entry name" value="Polyketide_cyc"/>
    <property type="match status" value="1"/>
</dbReference>
<dbReference type="SUPFAM" id="SSF55961">
    <property type="entry name" value="Bet v1-like"/>
    <property type="match status" value="1"/>
</dbReference>
<keyword evidence="6" id="KW-1185">Reference proteome</keyword>
<evidence type="ECO:0000313" key="5">
    <source>
        <dbReference type="EMBL" id="ABN66754.2"/>
    </source>
</evidence>
<evidence type="ECO:0000256" key="3">
    <source>
        <dbReference type="ARBA" id="ARBA00024947"/>
    </source>
</evidence>
<dbReference type="GO" id="GO:0006744">
    <property type="term" value="P:ubiquinone biosynthetic process"/>
    <property type="evidence" value="ECO:0007669"/>
    <property type="project" value="EnsemblFungi"/>
</dbReference>
<dbReference type="InterPro" id="IPR023393">
    <property type="entry name" value="START-like_dom_sf"/>
</dbReference>
<dbReference type="GO" id="GO:0140104">
    <property type="term" value="F:molecular carrier activity"/>
    <property type="evidence" value="ECO:0007669"/>
    <property type="project" value="EnsemblFungi"/>
</dbReference>
<sequence>IYRRNFISLPFSNEQEQSHKVSKLISAKESVIFDVISDVQSYKQFIPFLEDSFVTERDGNGYASEAGLQVGWKQYDERFVCKLTCTPHQSVIAESITTSVFDSLYTEWRLTPVKSRITHSGDLTNCELTLKYKFKNPLYNTVSSMFADQVTSIMIKAFETRVRQV</sequence>
<comment type="function">
    <text evidence="3">Required for the function of coenzyme Q in the respiratory chain. May serve as a chaperone or may be involved in the transport of Q6 from its site of synthesis to the catalytic sites of the respiratory complexes.</text>
</comment>
<evidence type="ECO:0000256" key="2">
    <source>
        <dbReference type="ARBA" id="ARBA00011814"/>
    </source>
</evidence>
<dbReference type="FunCoup" id="A3LVC0">
    <property type="interactions" value="149"/>
</dbReference>
<dbReference type="InParanoid" id="A3LVC0"/>
<feature type="non-terminal residue" evidence="5">
    <location>
        <position position="165"/>
    </location>
</feature>
<reference evidence="5 6" key="1">
    <citation type="journal article" date="2007" name="Nat. Biotechnol.">
        <title>Genome sequence of the lignocellulose-bioconverting and xylose-fermenting yeast Pichia stipitis.</title>
        <authorList>
            <person name="Jeffries T.W."/>
            <person name="Grigoriev I.V."/>
            <person name="Grimwood J."/>
            <person name="Laplaza J.M."/>
            <person name="Aerts A."/>
            <person name="Salamov A."/>
            <person name="Schmutz J."/>
            <person name="Lindquist E."/>
            <person name="Dehal P."/>
            <person name="Shapiro H."/>
            <person name="Jin Y.S."/>
            <person name="Passoth V."/>
            <person name="Richardson P.M."/>
        </authorList>
    </citation>
    <scope>NUCLEOTIDE SEQUENCE [LARGE SCALE GENOMIC DNA]</scope>
    <source>
        <strain evidence="6">ATCC 58785 / CBS 6054 / NBRC 10063 / NRRL Y-11545</strain>
    </source>
</reference>
<dbReference type="HOGENOM" id="CLU_079653_1_2_1"/>
<dbReference type="RefSeq" id="XP_001384783.2">
    <property type="nucleotide sequence ID" value="XM_001384746.1"/>
</dbReference>